<dbReference type="AlphaFoldDB" id="I3S016"/>
<proteinExistence type="evidence at transcript level"/>
<dbReference type="EMBL" id="BT133813">
    <property type="protein sequence ID" value="AFK33608.1"/>
    <property type="molecule type" value="mRNA"/>
</dbReference>
<keyword evidence="1" id="KW-0677">Repeat</keyword>
<name>I3S016_LOTJA</name>
<dbReference type="PANTHER" id="PTHR47801">
    <property type="entry name" value="OS05G0145600 PROTEIN"/>
    <property type="match status" value="1"/>
</dbReference>
<feature type="repeat" description="PPR" evidence="2">
    <location>
        <begin position="81"/>
        <end position="115"/>
    </location>
</feature>
<sequence length="193" mass="21741">MKFLQSLIGNARTRFAARGGSLGRVSGVRFFCAPSEEYYKRNYANNVSEYNTVFGSLTAQRRNFLLRDAYDDMMLDGVKPNRDTFHSLVVGTMRGSRMQDAFYFLNQMKIMGLVPDVTLYNFLISTCGKSKNSDQAIQILEEMKFMEVKPNVRTYICLLHACAADGRLDRVNAIVRDMTAAGLGLNKSAMRGL</sequence>
<dbReference type="InterPro" id="IPR002885">
    <property type="entry name" value="PPR_rpt"/>
</dbReference>
<dbReference type="GO" id="GO:0005739">
    <property type="term" value="C:mitochondrion"/>
    <property type="evidence" value="ECO:0007669"/>
    <property type="project" value="TreeGrafter"/>
</dbReference>
<evidence type="ECO:0000313" key="3">
    <source>
        <dbReference type="EMBL" id="AFK33608.1"/>
    </source>
</evidence>
<accession>I3S016</accession>
<dbReference type="PROSITE" id="PS51375">
    <property type="entry name" value="PPR"/>
    <property type="match status" value="3"/>
</dbReference>
<dbReference type="NCBIfam" id="TIGR00756">
    <property type="entry name" value="PPR"/>
    <property type="match status" value="2"/>
</dbReference>
<feature type="repeat" description="PPR" evidence="2">
    <location>
        <begin position="151"/>
        <end position="185"/>
    </location>
</feature>
<dbReference type="Gene3D" id="1.25.40.10">
    <property type="entry name" value="Tetratricopeptide repeat domain"/>
    <property type="match status" value="1"/>
</dbReference>
<protein>
    <recommendedName>
        <fullName evidence="4">Pentacotripeptide-repeat region of PRORP domain-containing protein</fullName>
    </recommendedName>
</protein>
<organism evidence="3">
    <name type="scientific">Lotus japonicus</name>
    <name type="common">Lotus corniculatus var. japonicus</name>
    <dbReference type="NCBI Taxonomy" id="34305"/>
    <lineage>
        <taxon>Eukaryota</taxon>
        <taxon>Viridiplantae</taxon>
        <taxon>Streptophyta</taxon>
        <taxon>Embryophyta</taxon>
        <taxon>Tracheophyta</taxon>
        <taxon>Spermatophyta</taxon>
        <taxon>Magnoliopsida</taxon>
        <taxon>eudicotyledons</taxon>
        <taxon>Gunneridae</taxon>
        <taxon>Pentapetalae</taxon>
        <taxon>rosids</taxon>
        <taxon>fabids</taxon>
        <taxon>Fabales</taxon>
        <taxon>Fabaceae</taxon>
        <taxon>Papilionoideae</taxon>
        <taxon>50 kb inversion clade</taxon>
        <taxon>NPAAA clade</taxon>
        <taxon>Hologalegina</taxon>
        <taxon>robinioid clade</taxon>
        <taxon>Loteae</taxon>
        <taxon>Lotus</taxon>
    </lineage>
</organism>
<evidence type="ECO:0000256" key="1">
    <source>
        <dbReference type="ARBA" id="ARBA00022737"/>
    </source>
</evidence>
<dbReference type="Pfam" id="PF13041">
    <property type="entry name" value="PPR_2"/>
    <property type="match status" value="1"/>
</dbReference>
<reference evidence="3" key="1">
    <citation type="submission" date="2012-05" db="EMBL/GenBank/DDBJ databases">
        <authorList>
            <person name="Krishnakumar V."/>
            <person name="Cheung F."/>
            <person name="Xiao Y."/>
            <person name="Chan A."/>
            <person name="Moskal W.A."/>
            <person name="Town C.D."/>
        </authorList>
    </citation>
    <scope>NUCLEOTIDE SEQUENCE</scope>
</reference>
<evidence type="ECO:0008006" key="4">
    <source>
        <dbReference type="Google" id="ProtNLM"/>
    </source>
</evidence>
<dbReference type="PANTHER" id="PTHR47801:SF1">
    <property type="entry name" value="OS05G0145600 PROTEIN"/>
    <property type="match status" value="1"/>
</dbReference>
<feature type="repeat" description="PPR" evidence="2">
    <location>
        <begin position="116"/>
        <end position="150"/>
    </location>
</feature>
<dbReference type="InterPro" id="IPR011990">
    <property type="entry name" value="TPR-like_helical_dom_sf"/>
</dbReference>
<evidence type="ECO:0000256" key="2">
    <source>
        <dbReference type="PROSITE-ProRule" id="PRU00708"/>
    </source>
</evidence>